<comment type="caution">
    <text evidence="6">The sequence shown here is derived from an EMBL/GenBank/DDBJ whole genome shotgun (WGS) entry which is preliminary data.</text>
</comment>
<dbReference type="InterPro" id="IPR000055">
    <property type="entry name" value="Restrct_endonuc_typeI_TRD"/>
</dbReference>
<evidence type="ECO:0000259" key="5">
    <source>
        <dbReference type="Pfam" id="PF01420"/>
    </source>
</evidence>
<dbReference type="AlphaFoldDB" id="A0A139BQV3"/>
<evidence type="ECO:0000256" key="3">
    <source>
        <dbReference type="ARBA" id="ARBA00023125"/>
    </source>
</evidence>
<sequence length="363" mass="39598">MSAAIHQVPHFEKGGRMGGLKDGGLGGIKLLTDHIAIWTDADTEKKTGRGRSSGNAASVYGIRKLRELILELAVRGKLVSQDANDEPASALLKRIQAEKAKLITVGKIKQDKPLPAVTEEEKLFALPQGWAWVRLGEIQSFTNGYAFKSPDFQNSGVGVIRIGDVGNNGEILTNSMLYYPLEREAEIPKKFKVNPGDLIISMTGNVKLAFNNTESVYFLNQRVGKIELYFVSKFYVYRFLTTVAQEKIENASGGVIPNVSTEEINESAIPLPPLAEQHRIVAKVDELMALCDQLETRHNNAAAAHEKLVSHLLATLTQSKSPPFAKGGLGGIQTGNASPRISTRCSPPKPASTHSNKPCCNWR</sequence>
<gene>
    <name evidence="6" type="ORF">AWT59_2543</name>
</gene>
<organism evidence="6 7">
    <name type="scientific">Candidatus Gallionella acididurans</name>
    <dbReference type="NCBI Taxonomy" id="1796491"/>
    <lineage>
        <taxon>Bacteria</taxon>
        <taxon>Pseudomonadati</taxon>
        <taxon>Pseudomonadota</taxon>
        <taxon>Betaproteobacteria</taxon>
        <taxon>Nitrosomonadales</taxon>
        <taxon>Gallionellaceae</taxon>
        <taxon>Gallionella</taxon>
    </lineage>
</organism>
<evidence type="ECO:0000313" key="7">
    <source>
        <dbReference type="Proteomes" id="UP000070578"/>
    </source>
</evidence>
<keyword evidence="3" id="KW-0238">DNA-binding</keyword>
<dbReference type="Gene3D" id="3.90.220.20">
    <property type="entry name" value="DNA methylase specificity domains"/>
    <property type="match status" value="1"/>
</dbReference>
<feature type="domain" description="Type I restriction modification DNA specificity" evidence="5">
    <location>
        <begin position="127"/>
        <end position="300"/>
    </location>
</feature>
<proteinExistence type="inferred from homology"/>
<dbReference type="Proteomes" id="UP000070578">
    <property type="component" value="Unassembled WGS sequence"/>
</dbReference>
<dbReference type="GO" id="GO:0003677">
    <property type="term" value="F:DNA binding"/>
    <property type="evidence" value="ECO:0007669"/>
    <property type="project" value="UniProtKB-KW"/>
</dbReference>
<feature type="region of interest" description="Disordered" evidence="4">
    <location>
        <begin position="324"/>
        <end position="363"/>
    </location>
</feature>
<reference evidence="6 7" key="1">
    <citation type="submission" date="2016-02" db="EMBL/GenBank/DDBJ databases">
        <authorList>
            <person name="Wen L."/>
            <person name="He K."/>
            <person name="Yang H."/>
        </authorList>
    </citation>
    <scope>NUCLEOTIDE SEQUENCE [LARGE SCALE GENOMIC DNA]</scope>
    <source>
        <strain evidence="6">ShG14-8</strain>
    </source>
</reference>
<dbReference type="InterPro" id="IPR044946">
    <property type="entry name" value="Restrct_endonuc_typeI_TRD_sf"/>
</dbReference>
<dbReference type="PATRIC" id="fig|1796491.3.peg.2770"/>
<evidence type="ECO:0000256" key="4">
    <source>
        <dbReference type="SAM" id="MobiDB-lite"/>
    </source>
</evidence>
<dbReference type="CDD" id="cd17278">
    <property type="entry name" value="RMtype1_S_LdeBORF1052P-TRD2-CR2"/>
    <property type="match status" value="1"/>
</dbReference>
<dbReference type="Pfam" id="PF01420">
    <property type="entry name" value="Methylase_S"/>
    <property type="match status" value="1"/>
</dbReference>
<feature type="compositionally biased region" description="Polar residues" evidence="4">
    <location>
        <begin position="352"/>
        <end position="363"/>
    </location>
</feature>
<name>A0A139BQV3_9PROT</name>
<evidence type="ECO:0000256" key="1">
    <source>
        <dbReference type="ARBA" id="ARBA00010923"/>
    </source>
</evidence>
<accession>A0A139BQV3</accession>
<dbReference type="GO" id="GO:0009307">
    <property type="term" value="P:DNA restriction-modification system"/>
    <property type="evidence" value="ECO:0007669"/>
    <property type="project" value="UniProtKB-KW"/>
</dbReference>
<dbReference type="SUPFAM" id="SSF116734">
    <property type="entry name" value="DNA methylase specificity domain"/>
    <property type="match status" value="1"/>
</dbReference>
<protein>
    <submittedName>
        <fullName evidence="6">Restriction modification system DNA specificity domain-containing protein</fullName>
    </submittedName>
</protein>
<dbReference type="PANTHER" id="PTHR43140">
    <property type="entry name" value="TYPE-1 RESTRICTION ENZYME ECOKI SPECIFICITY PROTEIN"/>
    <property type="match status" value="1"/>
</dbReference>
<dbReference type="PANTHER" id="PTHR43140:SF1">
    <property type="entry name" value="TYPE I RESTRICTION ENZYME ECOKI SPECIFICITY SUBUNIT"/>
    <property type="match status" value="1"/>
</dbReference>
<dbReference type="InterPro" id="IPR051212">
    <property type="entry name" value="Type-I_RE_S_subunit"/>
</dbReference>
<dbReference type="EMBL" id="LSLI01000081">
    <property type="protein sequence ID" value="KXS31341.1"/>
    <property type="molecule type" value="Genomic_DNA"/>
</dbReference>
<feature type="compositionally biased region" description="Polar residues" evidence="4">
    <location>
        <begin position="334"/>
        <end position="345"/>
    </location>
</feature>
<evidence type="ECO:0000313" key="6">
    <source>
        <dbReference type="EMBL" id="KXS31341.1"/>
    </source>
</evidence>
<keyword evidence="2" id="KW-0680">Restriction system</keyword>
<evidence type="ECO:0000256" key="2">
    <source>
        <dbReference type="ARBA" id="ARBA00022747"/>
    </source>
</evidence>
<comment type="similarity">
    <text evidence="1">Belongs to the type-I restriction system S methylase family.</text>
</comment>
<reference evidence="6 7" key="2">
    <citation type="submission" date="2016-03" db="EMBL/GenBank/DDBJ databases">
        <title>New uncultured bacterium of the family Gallionellaceae from acid mine drainage: description and reconstruction of genome based on metagenomic analysis of microbial community.</title>
        <authorList>
            <person name="Kadnikov V."/>
            <person name="Ivasenko D."/>
            <person name="Beletsky A."/>
            <person name="Mardanov A."/>
            <person name="Danilova E."/>
            <person name="Pimenov N."/>
            <person name="Karnachuk O."/>
            <person name="Ravin N."/>
        </authorList>
    </citation>
    <scope>NUCLEOTIDE SEQUENCE [LARGE SCALE GENOMIC DNA]</scope>
    <source>
        <strain evidence="6">ShG14-8</strain>
    </source>
</reference>